<dbReference type="RefSeq" id="WP_169284798.1">
    <property type="nucleotide sequence ID" value="NZ_CP051681.1"/>
</dbReference>
<sequence length="124" mass="15017">MESYVFQDTIGFAFNMQMEEQRLLDLTKKIQSILSRLDPVLIYFYQVNVEQNWRWICEIRGPEFTQGVCGIHTDNDFVEAGKFWTINQDFVFKIVQEWDISKLIIRNENYKWDEYKDRIIDFLG</sequence>
<name>A0A7Z2VSX6_9BACL</name>
<organism evidence="1 2">
    <name type="scientific">Cohnella herbarum</name>
    <dbReference type="NCBI Taxonomy" id="2728023"/>
    <lineage>
        <taxon>Bacteria</taxon>
        <taxon>Bacillati</taxon>
        <taxon>Bacillota</taxon>
        <taxon>Bacilli</taxon>
        <taxon>Bacillales</taxon>
        <taxon>Paenibacillaceae</taxon>
        <taxon>Cohnella</taxon>
    </lineage>
</organism>
<keyword evidence="1" id="KW-0614">Plasmid</keyword>
<accession>A0A7Z2VSX6</accession>
<gene>
    <name evidence="1" type="ORF">HH215_35895</name>
</gene>
<evidence type="ECO:0000313" key="1">
    <source>
        <dbReference type="EMBL" id="QJD88621.1"/>
    </source>
</evidence>
<reference evidence="1 2" key="1">
    <citation type="submission" date="2020-04" db="EMBL/GenBank/DDBJ databases">
        <title>Genome sequencing of novel species.</title>
        <authorList>
            <person name="Heo J."/>
            <person name="Kim S.-J."/>
            <person name="Kim J.-S."/>
            <person name="Hong S.-B."/>
            <person name="Kwon S.-W."/>
        </authorList>
    </citation>
    <scope>NUCLEOTIDE SEQUENCE [LARGE SCALE GENOMIC DNA]</scope>
    <source>
        <strain evidence="1 2">MFER-1</strain>
        <plasmid evidence="1 2">unnamed1</plasmid>
    </source>
</reference>
<keyword evidence="2" id="KW-1185">Reference proteome</keyword>
<evidence type="ECO:0000313" key="2">
    <source>
        <dbReference type="Proteomes" id="UP000502248"/>
    </source>
</evidence>
<dbReference type="AlphaFoldDB" id="A0A7Z2VSX6"/>
<proteinExistence type="predicted"/>
<dbReference type="EMBL" id="CP051681">
    <property type="protein sequence ID" value="QJD88621.1"/>
    <property type="molecule type" value="Genomic_DNA"/>
</dbReference>
<protein>
    <submittedName>
        <fullName evidence="1">Uncharacterized protein</fullName>
    </submittedName>
</protein>
<dbReference type="KEGG" id="cheb:HH215_35895"/>
<dbReference type="Proteomes" id="UP000502248">
    <property type="component" value="Plasmid unnamed1"/>
</dbReference>
<geneLocation type="plasmid" evidence="1 2">
    <name>unnamed1</name>
</geneLocation>